<dbReference type="AlphaFoldDB" id="A0A6H5IN53"/>
<gene>
    <name evidence="2" type="ORF">TBRA_LOCUS9904</name>
</gene>
<feature type="compositionally biased region" description="Basic residues" evidence="1">
    <location>
        <begin position="155"/>
        <end position="164"/>
    </location>
</feature>
<organism evidence="2 3">
    <name type="scientific">Trichogramma brassicae</name>
    <dbReference type="NCBI Taxonomy" id="86971"/>
    <lineage>
        <taxon>Eukaryota</taxon>
        <taxon>Metazoa</taxon>
        <taxon>Ecdysozoa</taxon>
        <taxon>Arthropoda</taxon>
        <taxon>Hexapoda</taxon>
        <taxon>Insecta</taxon>
        <taxon>Pterygota</taxon>
        <taxon>Neoptera</taxon>
        <taxon>Endopterygota</taxon>
        <taxon>Hymenoptera</taxon>
        <taxon>Apocrita</taxon>
        <taxon>Proctotrupomorpha</taxon>
        <taxon>Chalcidoidea</taxon>
        <taxon>Trichogrammatidae</taxon>
        <taxon>Trichogramma</taxon>
    </lineage>
</organism>
<feature type="region of interest" description="Disordered" evidence="1">
    <location>
        <begin position="70"/>
        <end position="97"/>
    </location>
</feature>
<dbReference type="EMBL" id="CADCXV010000892">
    <property type="protein sequence ID" value="CAB0038112.1"/>
    <property type="molecule type" value="Genomic_DNA"/>
</dbReference>
<name>A0A6H5IN53_9HYME</name>
<feature type="region of interest" description="Disordered" evidence="1">
    <location>
        <begin position="114"/>
        <end position="168"/>
    </location>
</feature>
<proteinExistence type="predicted"/>
<protein>
    <submittedName>
        <fullName evidence="2">Uncharacterized protein</fullName>
    </submittedName>
</protein>
<dbReference type="Proteomes" id="UP000479190">
    <property type="component" value="Unassembled WGS sequence"/>
</dbReference>
<evidence type="ECO:0000313" key="3">
    <source>
        <dbReference type="Proteomes" id="UP000479190"/>
    </source>
</evidence>
<keyword evidence="3" id="KW-1185">Reference proteome</keyword>
<sequence>MRLIITLQQQQSVVVRPRVVSMRRFRNAISNTALCARTAQLVRADARSSCRTKNNSHNRATHTTLGLVPAASGDRWRGGSTGHPRHRRPGGVHGDARPVHALRRGLHDLLLGDRSAQLPGGTRVSQAHHSGARQRGHTPRAGGQQVRPAAEARGEHRRGPRSRRSAGLSVLRDVGGAEAVHRRRLPLARQADTRQGALDEFRVVVVAAHIASQAQPLVEDTLGVRLHLPQEAPVHRGLHCCRC</sequence>
<reference evidence="2 3" key="1">
    <citation type="submission" date="2020-02" db="EMBL/GenBank/DDBJ databases">
        <authorList>
            <person name="Ferguson B K."/>
        </authorList>
    </citation>
    <scope>NUCLEOTIDE SEQUENCE [LARGE SCALE GENOMIC DNA]</scope>
</reference>
<accession>A0A6H5IN53</accession>
<evidence type="ECO:0000256" key="1">
    <source>
        <dbReference type="SAM" id="MobiDB-lite"/>
    </source>
</evidence>
<evidence type="ECO:0000313" key="2">
    <source>
        <dbReference type="EMBL" id="CAB0038112.1"/>
    </source>
</evidence>